<dbReference type="AlphaFoldDB" id="A0A3M2M741"/>
<dbReference type="PANTHER" id="PTHR30061:SF50">
    <property type="entry name" value="MALTOSE_MALTODEXTRIN-BINDING PERIPLASMIC PROTEIN"/>
    <property type="match status" value="1"/>
</dbReference>
<comment type="similarity">
    <text evidence="1">Belongs to the bacterial solute-binding protein 1 family.</text>
</comment>
<dbReference type="SUPFAM" id="SSF53850">
    <property type="entry name" value="Periplasmic binding protein-like II"/>
    <property type="match status" value="1"/>
</dbReference>
<dbReference type="Proteomes" id="UP000282674">
    <property type="component" value="Unassembled WGS sequence"/>
</dbReference>
<dbReference type="InterPro" id="IPR006059">
    <property type="entry name" value="SBP"/>
</dbReference>
<dbReference type="PANTHER" id="PTHR30061">
    <property type="entry name" value="MALTOSE-BINDING PERIPLASMIC PROTEIN"/>
    <property type="match status" value="1"/>
</dbReference>
<dbReference type="InterPro" id="IPR006311">
    <property type="entry name" value="TAT_signal"/>
</dbReference>
<dbReference type="Pfam" id="PF13416">
    <property type="entry name" value="SBP_bac_8"/>
    <property type="match status" value="1"/>
</dbReference>
<dbReference type="RefSeq" id="WP_122195555.1">
    <property type="nucleotide sequence ID" value="NZ_JBHSKC010000017.1"/>
</dbReference>
<dbReference type="GO" id="GO:0055052">
    <property type="term" value="C:ATP-binding cassette (ABC) transporter complex, substrate-binding subunit-containing"/>
    <property type="evidence" value="ECO:0007669"/>
    <property type="project" value="TreeGrafter"/>
</dbReference>
<keyword evidence="3" id="KW-0732">Signal</keyword>
<evidence type="ECO:0000313" key="5">
    <source>
        <dbReference type="Proteomes" id="UP000282674"/>
    </source>
</evidence>
<evidence type="ECO:0000256" key="3">
    <source>
        <dbReference type="ARBA" id="ARBA00022729"/>
    </source>
</evidence>
<evidence type="ECO:0000313" key="4">
    <source>
        <dbReference type="EMBL" id="RMI42918.1"/>
    </source>
</evidence>
<evidence type="ECO:0000256" key="1">
    <source>
        <dbReference type="ARBA" id="ARBA00008520"/>
    </source>
</evidence>
<dbReference type="EMBL" id="RFFG01000029">
    <property type="protein sequence ID" value="RMI42918.1"/>
    <property type="molecule type" value="Genomic_DNA"/>
</dbReference>
<proteinExistence type="inferred from homology"/>
<dbReference type="PROSITE" id="PS51318">
    <property type="entry name" value="TAT"/>
    <property type="match status" value="1"/>
</dbReference>
<dbReference type="GO" id="GO:0042956">
    <property type="term" value="P:maltodextrin transmembrane transport"/>
    <property type="evidence" value="ECO:0007669"/>
    <property type="project" value="TreeGrafter"/>
</dbReference>
<keyword evidence="5" id="KW-1185">Reference proteome</keyword>
<name>A0A3M2M741_9ACTN</name>
<dbReference type="GO" id="GO:1901982">
    <property type="term" value="F:maltose binding"/>
    <property type="evidence" value="ECO:0007669"/>
    <property type="project" value="TreeGrafter"/>
</dbReference>
<dbReference type="GO" id="GO:0015768">
    <property type="term" value="P:maltose transport"/>
    <property type="evidence" value="ECO:0007669"/>
    <property type="project" value="TreeGrafter"/>
</dbReference>
<gene>
    <name evidence="4" type="ORF">EBO15_17995</name>
</gene>
<dbReference type="OrthoDB" id="3951689at2"/>
<evidence type="ECO:0000256" key="2">
    <source>
        <dbReference type="ARBA" id="ARBA00022448"/>
    </source>
</evidence>
<protein>
    <submittedName>
        <fullName evidence="4">Extracellular solute-binding protein</fullName>
    </submittedName>
</protein>
<sequence>MRNSTPAPGPSRRDALRLFGITGLGLAAAAACAPSTSGKAGGDRNANGFTFTAWSLNEAAQKDAVQGIVDKYAAATKVKIRTGSYPYNDFLNQLVLKLRGGDITGAVQLDHSWLGSIASMGKLVDLSPQAAKGGYTDAALSGGTYQGKQYALPWTTGSIGLVANMDLLAKAGVEKAPETVEEFEAALRAVAKLGGGVVPYAASTKVAQLKDMIPWIQTFGGKLVDNGAPVLDEDPAVEALAWYKRLYDAKLIAPDVDRFDARALFAQGKAAFYDDAPIAKGIIAKSAQDPKLVDHMQPVTRPVLKAGDRPHSLLWGHLMVVVDGEGANKAVEFASHTTSDTATAVDFFGRVALPPSTTAALADPKVKGDAFNAAWAEKITKTAGPNPFWQFTGAAQIDSAMAQQVQAALVGQAKPKDALRKANETVKPLIK</sequence>
<comment type="caution">
    <text evidence="4">The sequence shown here is derived from an EMBL/GenBank/DDBJ whole genome shotgun (WGS) entry which is preliminary data.</text>
</comment>
<organism evidence="4 5">
    <name type="scientific">Actinomadura harenae</name>
    <dbReference type="NCBI Taxonomy" id="2483351"/>
    <lineage>
        <taxon>Bacteria</taxon>
        <taxon>Bacillati</taxon>
        <taxon>Actinomycetota</taxon>
        <taxon>Actinomycetes</taxon>
        <taxon>Streptosporangiales</taxon>
        <taxon>Thermomonosporaceae</taxon>
        <taxon>Actinomadura</taxon>
    </lineage>
</organism>
<keyword evidence="2" id="KW-0813">Transport</keyword>
<dbReference type="PROSITE" id="PS51257">
    <property type="entry name" value="PROKAR_LIPOPROTEIN"/>
    <property type="match status" value="1"/>
</dbReference>
<reference evidence="4 5" key="1">
    <citation type="submission" date="2018-10" db="EMBL/GenBank/DDBJ databases">
        <title>Isolation from soil.</title>
        <authorList>
            <person name="Hu J."/>
        </authorList>
    </citation>
    <scope>NUCLEOTIDE SEQUENCE [LARGE SCALE GENOMIC DNA]</scope>
    <source>
        <strain evidence="4 5">NEAU-Ht49</strain>
    </source>
</reference>
<dbReference type="Gene3D" id="3.40.190.10">
    <property type="entry name" value="Periplasmic binding protein-like II"/>
    <property type="match status" value="1"/>
</dbReference>
<accession>A0A3M2M741</accession>